<name>W3WLZ5_PESFW</name>
<dbReference type="InterPro" id="IPR002110">
    <property type="entry name" value="Ankyrin_rpt"/>
</dbReference>
<dbReference type="RefSeq" id="XP_007840830.1">
    <property type="nucleotide sequence ID" value="XM_007842639.1"/>
</dbReference>
<dbReference type="InterPro" id="IPR025676">
    <property type="entry name" value="Clr5_dom"/>
</dbReference>
<dbReference type="Pfam" id="PF14420">
    <property type="entry name" value="Clr5"/>
    <property type="match status" value="1"/>
</dbReference>
<feature type="compositionally biased region" description="Acidic residues" evidence="4">
    <location>
        <begin position="1146"/>
        <end position="1159"/>
    </location>
</feature>
<proteinExistence type="predicted"/>
<protein>
    <recommendedName>
        <fullName evidence="5">Clr5 domain-containing protein</fullName>
    </recommendedName>
</protein>
<dbReference type="Proteomes" id="UP000030651">
    <property type="component" value="Unassembled WGS sequence"/>
</dbReference>
<evidence type="ECO:0000256" key="3">
    <source>
        <dbReference type="PROSITE-ProRule" id="PRU00023"/>
    </source>
</evidence>
<dbReference type="HOGENOM" id="CLU_008198_1_0_1"/>
<dbReference type="PROSITE" id="PS50088">
    <property type="entry name" value="ANK_REPEAT"/>
    <property type="match status" value="2"/>
</dbReference>
<evidence type="ECO:0000259" key="5">
    <source>
        <dbReference type="Pfam" id="PF14420"/>
    </source>
</evidence>
<dbReference type="AlphaFoldDB" id="W3WLZ5"/>
<keyword evidence="7" id="KW-1185">Reference proteome</keyword>
<evidence type="ECO:0000313" key="7">
    <source>
        <dbReference type="Proteomes" id="UP000030651"/>
    </source>
</evidence>
<dbReference type="EMBL" id="KI912120">
    <property type="protein sequence ID" value="ETS74192.1"/>
    <property type="molecule type" value="Genomic_DNA"/>
</dbReference>
<keyword evidence="2 3" id="KW-0040">ANK repeat</keyword>
<feature type="region of interest" description="Disordered" evidence="4">
    <location>
        <begin position="411"/>
        <end position="431"/>
    </location>
</feature>
<feature type="compositionally biased region" description="Acidic residues" evidence="4">
    <location>
        <begin position="1178"/>
        <end position="1189"/>
    </location>
</feature>
<dbReference type="Gene3D" id="1.25.40.20">
    <property type="entry name" value="Ankyrin repeat-containing domain"/>
    <property type="match status" value="3"/>
</dbReference>
<feature type="region of interest" description="Disordered" evidence="4">
    <location>
        <begin position="1134"/>
        <end position="1193"/>
    </location>
</feature>
<evidence type="ECO:0000256" key="2">
    <source>
        <dbReference type="ARBA" id="ARBA00023043"/>
    </source>
</evidence>
<feature type="compositionally biased region" description="Basic and acidic residues" evidence="4">
    <location>
        <begin position="1134"/>
        <end position="1145"/>
    </location>
</feature>
<feature type="region of interest" description="Disordered" evidence="4">
    <location>
        <begin position="1213"/>
        <end position="1233"/>
    </location>
</feature>
<dbReference type="InParanoid" id="W3WLZ5"/>
<evidence type="ECO:0000256" key="1">
    <source>
        <dbReference type="ARBA" id="ARBA00022737"/>
    </source>
</evidence>
<dbReference type="SUPFAM" id="SSF48403">
    <property type="entry name" value="Ankyrin repeat"/>
    <property type="match status" value="2"/>
</dbReference>
<feature type="repeat" description="ANK" evidence="3">
    <location>
        <begin position="993"/>
        <end position="1025"/>
    </location>
</feature>
<dbReference type="GeneID" id="19279071"/>
<dbReference type="InterPro" id="IPR036770">
    <property type="entry name" value="Ankyrin_rpt-contain_sf"/>
</dbReference>
<gene>
    <name evidence="6" type="ORF">PFICI_14058</name>
</gene>
<organism evidence="6 7">
    <name type="scientific">Pestalotiopsis fici (strain W106-1 / CGMCC3.15140)</name>
    <dbReference type="NCBI Taxonomy" id="1229662"/>
    <lineage>
        <taxon>Eukaryota</taxon>
        <taxon>Fungi</taxon>
        <taxon>Dikarya</taxon>
        <taxon>Ascomycota</taxon>
        <taxon>Pezizomycotina</taxon>
        <taxon>Sordariomycetes</taxon>
        <taxon>Xylariomycetidae</taxon>
        <taxon>Amphisphaeriales</taxon>
        <taxon>Sporocadaceae</taxon>
        <taxon>Pestalotiopsis</taxon>
    </lineage>
</organism>
<dbReference type="KEGG" id="pfy:PFICI_14058"/>
<sequence>MPPRTKPSSAEWEHHKITIRNLYLGQDLKLKEVQAQLDDFGFVASKSQYEAKLKEWGFSKNIPVNTWKHVGHKIEKRKREGKDSVISINGVEISAKRVKKETSRHFYSVAQRLEIERNNAPSPPDLSVATPASTQEVFFMGGWPMSLPWFTFTRSLDAHLSRIHRNPQTFHSELSWMRKKTEQSHLLSESHLGAPNSDVWQIVVDNIKEYAHLSLTHTLLPLTSDIECPAEIQQDMFLQSTSTDHWGLKVLIYLTSNKLLKTSSVEQVWQMINETGIRELAKFSESLHLNDVSLAAALEHLFQVGMKAEHMDLVSWLLDTGMNPNRRIKAVIERAIDNMHLPLIAAMDSTWSPNVKMLRLLLENGASPTLSCCDQHRSPMQFALENHSHDEDSEVLDLFLEVAKALNNDPASPSTLHVHHGDETDVNASLSNPDRDNAFDKMEYLVQLIQHHAAKTPQTSTPLITPEGLIRAVESKNQRLIRIMHKHGLSMNCCDGNGRFPLQAAVEMSEFDDYNDEIDPSGVDLLLDLGASPNYDPKYHVNSHCSPALQAAVNDPYFQCGKIEAIEILCQRGALVKGRPTCGKYDHHTLMDCAFNQKNWDLWQRTEVMLVLHNAGLSLPGSFLLDALELAYVEREDDWQYVFKDMIKQLLGDSLDLSLRSERGWTALDYAVFMNYRLLREFLVEKSVQHTRKFAFKYCLSPKEFSMEELEKVLARVRASQNTKQSRAWLIHHLIGTLRATDCSDRGSERVFELLHDYSLIARIPDHDAYVLYNVCRTGDTKFIRRTLELLPNTHNSAALWFLISDSNLWESFSKRRQKTDRFADFLAGTWIFTWAVRRALDAEGDTKALEWFNQHDRKPVEHANLHASAFSIKVLRTNSRKNLCKDADVTQWFTRGLKASCYLGLLVIETGDVEKLSALLDQGFRPNRRIAWSLTALQFAVLRADRPMTLRLLQEGCDVNARSPWRDIPGNILRKIPYGVLSAFISQYTSTSRRNAIQLAVESGDISMIKLLLDFGADVNGPPSRVAGATALQIACIKGYIDIVRLLVSRGADINQSGAEYHGRTALEGAAEHGRLDIACLLLEHDCQVNGSFRRQYIRAVGFARAQGHYVLSKTLEDFGEWKTADEDVLKKTDLRDKEPNSRDLDEDLDEEISEVDPDEFKSDSDSAYPFGTDHESDSEDYESDSGEYDMTSGNEVVAQPLNYACQEVMGGPNRLEQPVEQTSPQPTNWEDLLDYYGDDEREVF</sequence>
<dbReference type="OrthoDB" id="539213at2759"/>
<keyword evidence="1" id="KW-0677">Repeat</keyword>
<feature type="domain" description="Clr5" evidence="5">
    <location>
        <begin position="9"/>
        <end position="60"/>
    </location>
</feature>
<dbReference type="eggNOG" id="KOG0504">
    <property type="taxonomic scope" value="Eukaryota"/>
</dbReference>
<feature type="repeat" description="ANK" evidence="3">
    <location>
        <begin position="1028"/>
        <end position="1060"/>
    </location>
</feature>
<dbReference type="PANTHER" id="PTHR24198">
    <property type="entry name" value="ANKYRIN REPEAT AND PROTEIN KINASE DOMAIN-CONTAINING PROTEIN"/>
    <property type="match status" value="1"/>
</dbReference>
<dbReference type="SMART" id="SM00248">
    <property type="entry name" value="ANK"/>
    <property type="match status" value="10"/>
</dbReference>
<accession>W3WLZ5</accession>
<feature type="compositionally biased region" description="Polar residues" evidence="4">
    <location>
        <begin position="1221"/>
        <end position="1230"/>
    </location>
</feature>
<dbReference type="PROSITE" id="PS50297">
    <property type="entry name" value="ANK_REP_REGION"/>
    <property type="match status" value="2"/>
</dbReference>
<dbReference type="GO" id="GO:0005737">
    <property type="term" value="C:cytoplasm"/>
    <property type="evidence" value="ECO:0007669"/>
    <property type="project" value="TreeGrafter"/>
</dbReference>
<dbReference type="PANTHER" id="PTHR24198:SF165">
    <property type="entry name" value="ANKYRIN REPEAT-CONTAINING PROTEIN-RELATED"/>
    <property type="match status" value="1"/>
</dbReference>
<evidence type="ECO:0000313" key="6">
    <source>
        <dbReference type="EMBL" id="ETS74192.1"/>
    </source>
</evidence>
<reference evidence="7" key="1">
    <citation type="journal article" date="2015" name="BMC Genomics">
        <title>Genomic and transcriptomic analysis of the endophytic fungus Pestalotiopsis fici reveals its lifestyle and high potential for synthesis of natural products.</title>
        <authorList>
            <person name="Wang X."/>
            <person name="Zhang X."/>
            <person name="Liu L."/>
            <person name="Xiang M."/>
            <person name="Wang W."/>
            <person name="Sun X."/>
            <person name="Che Y."/>
            <person name="Guo L."/>
            <person name="Liu G."/>
            <person name="Guo L."/>
            <person name="Wang C."/>
            <person name="Yin W.B."/>
            <person name="Stadler M."/>
            <person name="Zhang X."/>
            <person name="Liu X."/>
        </authorList>
    </citation>
    <scope>NUCLEOTIDE SEQUENCE [LARGE SCALE GENOMIC DNA]</scope>
    <source>
        <strain evidence="7">W106-1 / CGMCC3.15140</strain>
    </source>
</reference>
<dbReference type="Pfam" id="PF12796">
    <property type="entry name" value="Ank_2"/>
    <property type="match status" value="1"/>
</dbReference>
<evidence type="ECO:0000256" key="4">
    <source>
        <dbReference type="SAM" id="MobiDB-lite"/>
    </source>
</evidence>